<reference evidence="2 3" key="1">
    <citation type="journal article" date="2020" name="ISME J.">
        <title>Uncovering the hidden diversity of litter-decomposition mechanisms in mushroom-forming fungi.</title>
        <authorList>
            <person name="Floudas D."/>
            <person name="Bentzer J."/>
            <person name="Ahren D."/>
            <person name="Johansson T."/>
            <person name="Persson P."/>
            <person name="Tunlid A."/>
        </authorList>
    </citation>
    <scope>NUCLEOTIDE SEQUENCE [LARGE SCALE GENOMIC DNA]</scope>
    <source>
        <strain evidence="2 3">CBS 175.51</strain>
    </source>
</reference>
<dbReference type="EMBL" id="JAACJK010000001">
    <property type="protein sequence ID" value="KAF5342046.1"/>
    <property type="molecule type" value="Genomic_DNA"/>
</dbReference>
<accession>A0A8H5CJF4</accession>
<name>A0A8H5CJF4_9AGAR</name>
<dbReference type="Proteomes" id="UP000541558">
    <property type="component" value="Unassembled WGS sequence"/>
</dbReference>
<comment type="caution">
    <text evidence="2">The sequence shown here is derived from an EMBL/GenBank/DDBJ whole genome shotgun (WGS) entry which is preliminary data.</text>
</comment>
<proteinExistence type="predicted"/>
<protein>
    <submittedName>
        <fullName evidence="2">Uncharacterized protein</fullName>
    </submittedName>
</protein>
<feature type="transmembrane region" description="Helical" evidence="1">
    <location>
        <begin position="12"/>
        <end position="32"/>
    </location>
</feature>
<keyword evidence="3" id="KW-1185">Reference proteome</keyword>
<keyword evidence="1" id="KW-0472">Membrane</keyword>
<dbReference type="AlphaFoldDB" id="A0A8H5CJF4"/>
<evidence type="ECO:0000256" key="1">
    <source>
        <dbReference type="SAM" id="Phobius"/>
    </source>
</evidence>
<keyword evidence="1" id="KW-0812">Transmembrane</keyword>
<feature type="transmembrane region" description="Helical" evidence="1">
    <location>
        <begin position="104"/>
        <end position="127"/>
    </location>
</feature>
<dbReference type="OrthoDB" id="3261349at2759"/>
<evidence type="ECO:0000313" key="3">
    <source>
        <dbReference type="Proteomes" id="UP000541558"/>
    </source>
</evidence>
<gene>
    <name evidence="2" type="ORF">D9611_001781</name>
</gene>
<organism evidence="2 3">
    <name type="scientific">Ephemerocybe angulata</name>
    <dbReference type="NCBI Taxonomy" id="980116"/>
    <lineage>
        <taxon>Eukaryota</taxon>
        <taxon>Fungi</taxon>
        <taxon>Dikarya</taxon>
        <taxon>Basidiomycota</taxon>
        <taxon>Agaricomycotina</taxon>
        <taxon>Agaricomycetes</taxon>
        <taxon>Agaricomycetidae</taxon>
        <taxon>Agaricales</taxon>
        <taxon>Agaricineae</taxon>
        <taxon>Psathyrellaceae</taxon>
        <taxon>Ephemerocybe</taxon>
    </lineage>
</organism>
<sequence>MRTLALYNRNRGILMILIVAAGAVLATGIWTVSSGVKYPTQEDAVLALPGCSLPMDATSARRVAAAWAGLLGFDVLIFALTLYKSAVEIRYGGSAIMRVLLRDGSIYFGIMSIATSCTLITFLAFGVRYSTF</sequence>
<keyword evidence="1" id="KW-1133">Transmembrane helix</keyword>
<evidence type="ECO:0000313" key="2">
    <source>
        <dbReference type="EMBL" id="KAF5342046.1"/>
    </source>
</evidence>
<feature type="transmembrane region" description="Helical" evidence="1">
    <location>
        <begin position="64"/>
        <end position="83"/>
    </location>
</feature>